<reference evidence="2" key="1">
    <citation type="journal article" date="2019" name="Int. J. Syst. Evol. Microbiol.">
        <title>The Global Catalogue of Microorganisms (GCM) 10K type strain sequencing project: providing services to taxonomists for standard genome sequencing and annotation.</title>
        <authorList>
            <consortium name="The Broad Institute Genomics Platform"/>
            <consortium name="The Broad Institute Genome Sequencing Center for Infectious Disease"/>
            <person name="Wu L."/>
            <person name="Ma J."/>
        </authorList>
    </citation>
    <scope>NUCLEOTIDE SEQUENCE [LARGE SCALE GENOMIC DNA]</scope>
    <source>
        <strain evidence="2">CECT 7956</strain>
    </source>
</reference>
<comment type="caution">
    <text evidence="1">The sequence shown here is derived from an EMBL/GenBank/DDBJ whole genome shotgun (WGS) entry which is preliminary data.</text>
</comment>
<keyword evidence="2" id="KW-1185">Reference proteome</keyword>
<dbReference type="Proteomes" id="UP001595616">
    <property type="component" value="Unassembled WGS sequence"/>
</dbReference>
<accession>A0ABV7YZ96</accession>
<protein>
    <recommendedName>
        <fullName evidence="3">Lipocalin-like domain-containing protein</fullName>
    </recommendedName>
</protein>
<evidence type="ECO:0000313" key="2">
    <source>
        <dbReference type="Proteomes" id="UP001595616"/>
    </source>
</evidence>
<proteinExistence type="predicted"/>
<evidence type="ECO:0008006" key="3">
    <source>
        <dbReference type="Google" id="ProtNLM"/>
    </source>
</evidence>
<dbReference type="RefSeq" id="WP_379839520.1">
    <property type="nucleotide sequence ID" value="NZ_JBHRYQ010000001.1"/>
</dbReference>
<organism evidence="1 2">
    <name type="scientific">Lacihabitans lacunae</name>
    <dbReference type="NCBI Taxonomy" id="1028214"/>
    <lineage>
        <taxon>Bacteria</taxon>
        <taxon>Pseudomonadati</taxon>
        <taxon>Bacteroidota</taxon>
        <taxon>Cytophagia</taxon>
        <taxon>Cytophagales</taxon>
        <taxon>Leadbetterellaceae</taxon>
        <taxon>Lacihabitans</taxon>
    </lineage>
</organism>
<evidence type="ECO:0000313" key="1">
    <source>
        <dbReference type="EMBL" id="MFC3812634.1"/>
    </source>
</evidence>
<sequence>MKKFLFPAMLLFALNACNQKTTESAENYPNKRENFDWLIGNWKQINEDTKTETFEFWAKISETQYAGHGFVMSGKDTTWQEKMDLSLSDSTWTMSIVTPGNEDMVKFEMTTYSDSTFNVENPKHDFPKLIKYWKTKDKLNASVQAKAKRFRLSFQDFKYYYFKK</sequence>
<dbReference type="EMBL" id="JBHRYQ010000001">
    <property type="protein sequence ID" value="MFC3812634.1"/>
    <property type="molecule type" value="Genomic_DNA"/>
</dbReference>
<gene>
    <name evidence="1" type="ORF">ACFOOI_18375</name>
</gene>
<name>A0ABV7YZ96_9BACT</name>